<evidence type="ECO:0000256" key="8">
    <source>
        <dbReference type="ARBA" id="ARBA00022737"/>
    </source>
</evidence>
<dbReference type="NCBIfam" id="TIGR01135">
    <property type="entry name" value="glmS"/>
    <property type="match status" value="1"/>
</dbReference>
<keyword evidence="6 10" id="KW-0032">Aminotransferase</keyword>
<dbReference type="PANTHER" id="PTHR10937:SF0">
    <property type="entry name" value="GLUTAMINE--FRUCTOSE-6-PHOSPHATE TRANSAMINASE (ISOMERIZING)"/>
    <property type="match status" value="1"/>
</dbReference>
<dbReference type="GO" id="GO:0046349">
    <property type="term" value="P:amino sugar biosynthetic process"/>
    <property type="evidence" value="ECO:0007669"/>
    <property type="project" value="UniProtKB-ARBA"/>
</dbReference>
<dbReference type="PROSITE" id="PS51464">
    <property type="entry name" value="SIS"/>
    <property type="match status" value="2"/>
</dbReference>
<dbReference type="InterPro" id="IPR035490">
    <property type="entry name" value="GlmS/FrlB_SIS"/>
</dbReference>
<protein>
    <recommendedName>
        <fullName evidence="4 10">Glutamine--fructose-6-phosphate aminotransferase [isomerizing]</fullName>
        <ecNumber evidence="3 10">2.6.1.16</ecNumber>
    </recommendedName>
    <alternativeName>
        <fullName evidence="10">D-fructose-6-phosphate amidotransferase</fullName>
    </alternativeName>
    <alternativeName>
        <fullName evidence="10">GFAT</fullName>
    </alternativeName>
    <alternativeName>
        <fullName evidence="10">Glucosamine-6-phosphate synthase</fullName>
    </alternativeName>
    <alternativeName>
        <fullName evidence="10">Hexosephosphate aminotransferase</fullName>
    </alternativeName>
    <alternativeName>
        <fullName evidence="10">L-glutamine--D-fructose-6-phosphate amidotransferase</fullName>
    </alternativeName>
</protein>
<feature type="active site" description="For Fru-6P isomerization activity" evidence="10">
    <location>
        <position position="614"/>
    </location>
</feature>
<accession>A0A916PB02</accession>
<dbReference type="CDD" id="cd00714">
    <property type="entry name" value="GFAT"/>
    <property type="match status" value="1"/>
</dbReference>
<dbReference type="RefSeq" id="WP_072263559.1">
    <property type="nucleotide sequence ID" value="NZ_CZVV01000009.1"/>
</dbReference>
<keyword evidence="9" id="KW-0315">Glutamine amidotransferase</keyword>
<dbReference type="InterPro" id="IPR005855">
    <property type="entry name" value="GFAT"/>
</dbReference>
<feature type="domain" description="SIS" evidence="12">
    <location>
        <begin position="296"/>
        <end position="435"/>
    </location>
</feature>
<feature type="domain" description="SIS" evidence="12">
    <location>
        <begin position="468"/>
        <end position="609"/>
    </location>
</feature>
<dbReference type="NCBIfam" id="NF001484">
    <property type="entry name" value="PRK00331.1"/>
    <property type="match status" value="1"/>
</dbReference>
<evidence type="ECO:0000313" key="14">
    <source>
        <dbReference type="Proteomes" id="UP000243105"/>
    </source>
</evidence>
<feature type="active site" description="Nucleophile; for GATase activity" evidence="10">
    <location>
        <position position="2"/>
    </location>
</feature>
<dbReference type="CDD" id="cd05008">
    <property type="entry name" value="SIS_GlmS_GlmD_1"/>
    <property type="match status" value="1"/>
</dbReference>
<evidence type="ECO:0000256" key="5">
    <source>
        <dbReference type="ARBA" id="ARBA00022490"/>
    </source>
</evidence>
<reference evidence="13 14" key="1">
    <citation type="submission" date="2015-11" db="EMBL/GenBank/DDBJ databases">
        <authorList>
            <person name="Varghese N."/>
        </authorList>
    </citation>
    <scope>NUCLEOTIDE SEQUENCE [LARGE SCALE GENOMIC DNA]</scope>
    <source>
        <strain evidence="13 14">JGI-25</strain>
    </source>
</reference>
<dbReference type="EC" id="2.6.1.16" evidence="3 10"/>
<sequence>MCGIVGYIGKRNIFEVLISGLKRLEYRGYDSAGIAILSDDVFILKRAGKVSRLENELQNFAPIVNSTSFSLSVGIAHTRWATHGEPSDINAHPLTDCTGKFAVVHNGIIENYQILKKKLESLGHIFKSQTDTEVISHLIEEFYKNTKDFTTSVQLALNHIEGTYGLGIVCAHEPGKIIVARKGSPIIIGLGDGEYIAASDPSAIVALTRNVIFLEDGEIGIISPDGVEVRKIHSDEKLDLDSRIHELALSLDEIEKGGFPHFMLKEIFEQPESLLNSMRGRINEKGEVKLGGIADFMDKILNARRFIITACGTSWHAGLVGKYMLEQYAEIPVDVEYASEFRYRNPVIFPDDVVWLISQSGETADTLAALRLAKAKGATVLGIVNVVGSTIARESHAGVYIHAGPEIGVASTKAFTSQLVVLSLITLLLGREKGKISPELASEIARELISIPEKVKKILELNDHIKALAEKYKDHHNFLYLGRGFNYPVALEGALKLKEISYIHAEGYPAAEMKHGPIALIDENMPVVFIAVKDGVYEKVLSNMEEVKARKGKIISIVTELDDKVAKLSDHTIQIPQTFDMLMPILSVIPLQLLAYHIAVMRGCDVDQPRNLAKSVTVE</sequence>
<dbReference type="SUPFAM" id="SSF56235">
    <property type="entry name" value="N-terminal nucleophile aminohydrolases (Ntn hydrolases)"/>
    <property type="match status" value="1"/>
</dbReference>
<dbReference type="InterPro" id="IPR017932">
    <property type="entry name" value="GATase_2_dom"/>
</dbReference>
<dbReference type="InterPro" id="IPR001347">
    <property type="entry name" value="SIS_dom"/>
</dbReference>
<comment type="subcellular location">
    <subcellularLocation>
        <location evidence="2 10">Cytoplasm</location>
    </subcellularLocation>
</comment>
<dbReference type="Proteomes" id="UP000243105">
    <property type="component" value="Unassembled WGS sequence"/>
</dbReference>
<comment type="caution">
    <text evidence="13">The sequence shown here is derived from an EMBL/GenBank/DDBJ whole genome shotgun (WGS) entry which is preliminary data.</text>
</comment>
<dbReference type="PROSITE" id="PS51278">
    <property type="entry name" value="GATASE_TYPE_2"/>
    <property type="match status" value="1"/>
</dbReference>
<dbReference type="InterPro" id="IPR035466">
    <property type="entry name" value="GlmS/AgaS_SIS"/>
</dbReference>
<keyword evidence="5 10" id="KW-0963">Cytoplasm</keyword>
<evidence type="ECO:0000256" key="6">
    <source>
        <dbReference type="ARBA" id="ARBA00022576"/>
    </source>
</evidence>
<dbReference type="CDD" id="cd05009">
    <property type="entry name" value="SIS_GlmS_GlmD_2"/>
    <property type="match status" value="1"/>
</dbReference>
<comment type="function">
    <text evidence="10">Catalyzes the first step in hexosamine metabolism, converting fructose-6P into glucosamine-6P using glutamine as a nitrogen source.</text>
</comment>
<evidence type="ECO:0000313" key="13">
    <source>
        <dbReference type="EMBL" id="CUS97462.1"/>
    </source>
</evidence>
<feature type="initiator methionine" description="Removed" evidence="10">
    <location>
        <position position="1"/>
    </location>
</feature>
<dbReference type="InterPro" id="IPR046348">
    <property type="entry name" value="SIS_dom_sf"/>
</dbReference>
<dbReference type="Pfam" id="PF01380">
    <property type="entry name" value="SIS"/>
    <property type="match status" value="2"/>
</dbReference>
<dbReference type="FunFam" id="3.60.20.10:FF:000006">
    <property type="entry name" value="Glutamine--fructose-6-phosphate aminotransferase [isomerizing]"/>
    <property type="match status" value="1"/>
</dbReference>
<dbReference type="FunFam" id="3.40.50.10490:FF:000002">
    <property type="entry name" value="Glutamine--fructose-6-phosphate aminotransferase [isomerizing]"/>
    <property type="match status" value="1"/>
</dbReference>
<dbReference type="Pfam" id="PF13522">
    <property type="entry name" value="GATase_6"/>
    <property type="match status" value="1"/>
</dbReference>
<evidence type="ECO:0000259" key="12">
    <source>
        <dbReference type="PROSITE" id="PS51464"/>
    </source>
</evidence>
<keyword evidence="7 10" id="KW-0808">Transferase</keyword>
<dbReference type="GO" id="GO:0006002">
    <property type="term" value="P:fructose 6-phosphate metabolic process"/>
    <property type="evidence" value="ECO:0007669"/>
    <property type="project" value="TreeGrafter"/>
</dbReference>
<evidence type="ECO:0000259" key="11">
    <source>
        <dbReference type="PROSITE" id="PS51278"/>
    </source>
</evidence>
<dbReference type="InterPro" id="IPR047084">
    <property type="entry name" value="GFAT_N"/>
</dbReference>
<dbReference type="FunFam" id="3.40.50.10490:FF:000001">
    <property type="entry name" value="Glutamine--fructose-6-phosphate aminotransferase [isomerizing]"/>
    <property type="match status" value="1"/>
</dbReference>
<dbReference type="EMBL" id="CZVV01000009">
    <property type="protein sequence ID" value="CUS97462.1"/>
    <property type="molecule type" value="Genomic_DNA"/>
</dbReference>
<dbReference type="GO" id="GO:0006487">
    <property type="term" value="P:protein N-linked glycosylation"/>
    <property type="evidence" value="ECO:0007669"/>
    <property type="project" value="TreeGrafter"/>
</dbReference>
<dbReference type="Gene3D" id="3.40.50.10490">
    <property type="entry name" value="Glucose-6-phosphate isomerase like protein, domain 1"/>
    <property type="match status" value="2"/>
</dbReference>
<dbReference type="GO" id="GO:0004360">
    <property type="term" value="F:glutamine-fructose-6-phosphate transaminase (isomerizing) activity"/>
    <property type="evidence" value="ECO:0007669"/>
    <property type="project" value="UniProtKB-UniRule"/>
</dbReference>
<proteinExistence type="inferred from homology"/>
<evidence type="ECO:0000256" key="7">
    <source>
        <dbReference type="ARBA" id="ARBA00022679"/>
    </source>
</evidence>
<comment type="catalytic activity">
    <reaction evidence="1 10">
        <text>D-fructose 6-phosphate + L-glutamine = D-glucosamine 6-phosphate + L-glutamate</text>
        <dbReference type="Rhea" id="RHEA:13237"/>
        <dbReference type="ChEBI" id="CHEBI:29985"/>
        <dbReference type="ChEBI" id="CHEBI:58359"/>
        <dbReference type="ChEBI" id="CHEBI:58725"/>
        <dbReference type="ChEBI" id="CHEBI:61527"/>
        <dbReference type="EC" id="2.6.1.16"/>
    </reaction>
</comment>
<dbReference type="HAMAP" id="MF_00164">
    <property type="entry name" value="GlmS"/>
    <property type="match status" value="1"/>
</dbReference>
<dbReference type="AlphaFoldDB" id="A0A916PB02"/>
<evidence type="ECO:0000256" key="9">
    <source>
        <dbReference type="ARBA" id="ARBA00022962"/>
    </source>
</evidence>
<dbReference type="GO" id="GO:0097367">
    <property type="term" value="F:carbohydrate derivative binding"/>
    <property type="evidence" value="ECO:0007669"/>
    <property type="project" value="InterPro"/>
</dbReference>
<dbReference type="Gene3D" id="3.60.20.10">
    <property type="entry name" value="Glutamine Phosphoribosylpyrophosphate, subunit 1, domain 1"/>
    <property type="match status" value="1"/>
</dbReference>
<comment type="subunit">
    <text evidence="10">Homodimer.</text>
</comment>
<dbReference type="GO" id="GO:0005829">
    <property type="term" value="C:cytosol"/>
    <property type="evidence" value="ECO:0007669"/>
    <property type="project" value="TreeGrafter"/>
</dbReference>
<dbReference type="GO" id="GO:0006047">
    <property type="term" value="P:UDP-N-acetylglucosamine metabolic process"/>
    <property type="evidence" value="ECO:0007669"/>
    <property type="project" value="TreeGrafter"/>
</dbReference>
<dbReference type="PANTHER" id="PTHR10937">
    <property type="entry name" value="GLUCOSAMINE--FRUCTOSE-6-PHOSPHATE AMINOTRANSFERASE, ISOMERIZING"/>
    <property type="match status" value="1"/>
</dbReference>
<organism evidence="13 14">
    <name type="scientific">Kryptobacter tengchongensis</name>
    <dbReference type="NCBI Taxonomy" id="1643429"/>
    <lineage>
        <taxon>Bacteria</taxon>
        <taxon>Pseudomonadati</taxon>
        <taxon>Candidatus Kryptoniota</taxon>
        <taxon>Candidatus Kryptobacter</taxon>
    </lineage>
</organism>
<name>A0A916PB02_KRYT1</name>
<dbReference type="InterPro" id="IPR029055">
    <property type="entry name" value="Ntn_hydrolases_N"/>
</dbReference>
<feature type="domain" description="Glutamine amidotransferase type-2" evidence="11">
    <location>
        <begin position="2"/>
        <end position="225"/>
    </location>
</feature>
<dbReference type="SUPFAM" id="SSF53697">
    <property type="entry name" value="SIS domain"/>
    <property type="match status" value="1"/>
</dbReference>
<evidence type="ECO:0000256" key="4">
    <source>
        <dbReference type="ARBA" id="ARBA00016090"/>
    </source>
</evidence>
<evidence type="ECO:0000256" key="3">
    <source>
        <dbReference type="ARBA" id="ARBA00012916"/>
    </source>
</evidence>
<keyword evidence="8" id="KW-0677">Repeat</keyword>
<evidence type="ECO:0000256" key="1">
    <source>
        <dbReference type="ARBA" id="ARBA00001031"/>
    </source>
</evidence>
<evidence type="ECO:0000256" key="2">
    <source>
        <dbReference type="ARBA" id="ARBA00004496"/>
    </source>
</evidence>
<gene>
    <name evidence="10" type="primary">glmS</name>
    <name evidence="13" type="ORF">JGI25_00268</name>
</gene>
<dbReference type="GO" id="GO:0005975">
    <property type="term" value="P:carbohydrate metabolic process"/>
    <property type="evidence" value="ECO:0007669"/>
    <property type="project" value="UniProtKB-UniRule"/>
</dbReference>
<evidence type="ECO:0000256" key="10">
    <source>
        <dbReference type="HAMAP-Rule" id="MF_00164"/>
    </source>
</evidence>